<dbReference type="GeneID" id="26910323"/>
<dbReference type="EMBL" id="LGTL01000039">
    <property type="protein sequence ID" value="KPA73218.1"/>
    <property type="molecule type" value="Genomic_DNA"/>
</dbReference>
<dbReference type="RefSeq" id="XP_015651657.1">
    <property type="nucleotide sequence ID" value="XM_015809767.1"/>
</dbReference>
<dbReference type="EMBL" id="LGTL01000039">
    <property type="protein sequence ID" value="KPA73219.1"/>
    <property type="molecule type" value="Genomic_DNA"/>
</dbReference>
<keyword evidence="2" id="KW-1185">Reference proteome</keyword>
<dbReference type="SUPFAM" id="SSF52402">
    <property type="entry name" value="Adenine nucleotide alpha hydrolases-like"/>
    <property type="match status" value="1"/>
</dbReference>
<dbReference type="PANTHER" id="PTHR11933">
    <property type="entry name" value="TRNA 5-METHYLAMINOMETHYL-2-THIOURIDYLATE -METHYLTRANSFERASE"/>
    <property type="match status" value="1"/>
</dbReference>
<dbReference type="Gene3D" id="2.40.30.10">
    <property type="entry name" value="Translation factors"/>
    <property type="match status" value="1"/>
</dbReference>
<comment type="caution">
    <text evidence="1">The sequence shown here is derived from an EMBL/GenBank/DDBJ whole genome shotgun (WGS) entry which is preliminary data.</text>
</comment>
<dbReference type="GO" id="GO:0002143">
    <property type="term" value="P:tRNA wobble position uridine thiolation"/>
    <property type="evidence" value="ECO:0007669"/>
    <property type="project" value="TreeGrafter"/>
</dbReference>
<dbReference type="VEuPathDB" id="TriTrypDB:LpyrH10_39_0210"/>
<dbReference type="Proteomes" id="UP000037923">
    <property type="component" value="Unassembled WGS sequence"/>
</dbReference>
<dbReference type="OMA" id="FTCKADV"/>
<evidence type="ECO:0000313" key="1">
    <source>
        <dbReference type="EMBL" id="KPA73220.1"/>
    </source>
</evidence>
<dbReference type="OrthoDB" id="3685at2759"/>
<protein>
    <submittedName>
        <fullName evidence="1">Putative tRNA-methyl transferase</fullName>
    </submittedName>
</protein>
<reference evidence="1 2" key="1">
    <citation type="submission" date="2015-07" db="EMBL/GenBank/DDBJ databases">
        <title>High-quality genome of monoxenous trypanosomatid Leptomonas pyrrhocoris.</title>
        <authorList>
            <person name="Flegontov P."/>
            <person name="Butenko A."/>
            <person name="Firsov S."/>
            <person name="Vlcek C."/>
            <person name="Logacheva M.D."/>
            <person name="Field M."/>
            <person name="Filatov D."/>
            <person name="Flegontova O."/>
            <person name="Gerasimov E."/>
            <person name="Jackson A.P."/>
            <person name="Kelly S."/>
            <person name="Opperdoes F."/>
            <person name="O'Reilly A."/>
            <person name="Votypka J."/>
            <person name="Yurchenko V."/>
            <person name="Lukes J."/>
        </authorList>
    </citation>
    <scope>NUCLEOTIDE SEQUENCE [LARGE SCALE GENOMIC DNA]</scope>
    <source>
        <strain evidence="1">H10</strain>
    </source>
</reference>
<dbReference type="EMBL" id="LGTL01000039">
    <property type="protein sequence ID" value="KPA73220.1"/>
    <property type="molecule type" value="Genomic_DNA"/>
</dbReference>
<sequence>MSMTSCVARPLRIAIALSGGVDSAVAALLLRRCVRTNADVAALRRFGSARAQPPALTDLQAAVAAERSLFSMLPDTVKSEMCVSAHEHDLHNREVELYPFFLRCWHDDSAPHGWCAQSQSDYDDAQRIAHTLELLPRTAALSVLDYAEEYAAQCFQRMLHAYAAGNTLNVDVLCNSRIKFGVVAQALKVVPTSSSSTRERETRERPQQTLLATGHYARTWDVCSSRGSAEPRAALLLQPCSARHDLNDQTHFLSRVPPSTLAGALFPIGHLFKAKADVRTLAQHVFSADDDVAHIARKRTSTGICFVGAPPSPSPSAFTTHSTPPSCKARFASFLNEFLPPPPPSLPPSSPPRHTAFREATTNTEKMLVSGTNTFGPLKDDYPAYLPAYAVTLGQRLRLADAHSDGTHGHLERYCYVARKRLLPASSSGEPHEVRLLEEVLVVDRWDHPLLCTSCVGAVSLRWWLPTDVLRRAAGGADGTHFALPCLCALRHQMAPQPAVIRWARESEAEVEARRESADGLCVRSCTVHFEAPVRAPATGQALVVYASLSAVKKLLRPSAAAVQAAASMSSPAPPLAVIGSGWVAPATADEA</sequence>
<evidence type="ECO:0000313" key="2">
    <source>
        <dbReference type="Proteomes" id="UP000037923"/>
    </source>
</evidence>
<keyword evidence="1" id="KW-0808">Transferase</keyword>
<dbReference type="InterPro" id="IPR014729">
    <property type="entry name" value="Rossmann-like_a/b/a_fold"/>
</dbReference>
<proteinExistence type="predicted"/>
<dbReference type="RefSeq" id="XP_015651658.1">
    <property type="nucleotide sequence ID" value="XM_015809768.1"/>
</dbReference>
<dbReference type="AlphaFoldDB" id="A0A0M9FP49"/>
<dbReference type="RefSeq" id="XP_015651659.1">
    <property type="nucleotide sequence ID" value="XM_015809769.1"/>
</dbReference>
<dbReference type="Gene3D" id="3.40.50.620">
    <property type="entry name" value="HUPs"/>
    <property type="match status" value="1"/>
</dbReference>
<accession>A0A0M9FP49</accession>
<dbReference type="PANTHER" id="PTHR11933:SF5">
    <property type="entry name" value="MITOCHONDRIAL TRNA-SPECIFIC 2-THIOURIDYLASE 1"/>
    <property type="match status" value="1"/>
</dbReference>
<organism evidence="1 2">
    <name type="scientific">Leptomonas pyrrhocoris</name>
    <name type="common">Firebug parasite</name>
    <dbReference type="NCBI Taxonomy" id="157538"/>
    <lineage>
        <taxon>Eukaryota</taxon>
        <taxon>Discoba</taxon>
        <taxon>Euglenozoa</taxon>
        <taxon>Kinetoplastea</taxon>
        <taxon>Metakinetoplastina</taxon>
        <taxon>Trypanosomatida</taxon>
        <taxon>Trypanosomatidae</taxon>
        <taxon>Leishmaniinae</taxon>
        <taxon>Leptomonas</taxon>
    </lineage>
</organism>
<dbReference type="Pfam" id="PF03054">
    <property type="entry name" value="tRNA_Me_trans"/>
    <property type="match status" value="1"/>
</dbReference>
<name>A0A0M9FP49_LEPPY</name>
<dbReference type="GO" id="GO:0016740">
    <property type="term" value="F:transferase activity"/>
    <property type="evidence" value="ECO:0007669"/>
    <property type="project" value="UniProtKB-KW"/>
</dbReference>
<gene>
    <name evidence="1" type="ORF">ABB37_10043</name>
</gene>